<dbReference type="SUPFAM" id="SSF54593">
    <property type="entry name" value="Glyoxalase/Bleomycin resistance protein/Dihydroxybiphenyl dioxygenase"/>
    <property type="match status" value="1"/>
</dbReference>
<dbReference type="PANTHER" id="PTHR34109:SF1">
    <property type="entry name" value="VOC DOMAIN-CONTAINING PROTEIN"/>
    <property type="match status" value="1"/>
</dbReference>
<protein>
    <submittedName>
        <fullName evidence="1">Glyoxalase</fullName>
    </submittedName>
</protein>
<comment type="caution">
    <text evidence="1">The sequence shown here is derived from an EMBL/GenBank/DDBJ whole genome shotgun (WGS) entry which is preliminary data.</text>
</comment>
<proteinExistence type="predicted"/>
<dbReference type="Proteomes" id="UP000325576">
    <property type="component" value="Unassembled WGS sequence"/>
</dbReference>
<evidence type="ECO:0000313" key="1">
    <source>
        <dbReference type="EMBL" id="KAB2582539.1"/>
    </source>
</evidence>
<dbReference type="Pfam" id="PF00903">
    <property type="entry name" value="Glyoxalase"/>
    <property type="match status" value="1"/>
</dbReference>
<sequence>MNTVNPIPAGYHTITPYLAVPDGHAALDYYKRALGAEIVDAMNAPDGTLMHAEIRIGDSMLQLSQEMPDFGLRSPQDGWVHSSIVVYTEDTDEFVDRAVAEGATLVTAVADTFSGDRHGVFLDPFGHRWAVCTKVEDVPAEEVARRARALFFPDTDSPQ</sequence>
<dbReference type="InterPro" id="IPR029068">
    <property type="entry name" value="Glyas_Bleomycin-R_OHBP_Dase"/>
</dbReference>
<dbReference type="InterPro" id="IPR037523">
    <property type="entry name" value="VOC_core"/>
</dbReference>
<evidence type="ECO:0000313" key="2">
    <source>
        <dbReference type="Proteomes" id="UP000325576"/>
    </source>
</evidence>
<reference evidence="1 2" key="1">
    <citation type="journal article" date="2017" name="Poromechanics V (2013)">
        <title>Genomic Characterization of the Arsenic-Tolerant Actinobacterium, &lt;i&gt;Rhodococcus erythropolis&lt;/i&gt; S43.</title>
        <authorList>
            <person name="Retamal-Morales G."/>
            <person name="Mehnert M."/>
            <person name="Schwabe R."/>
            <person name="Tischler D."/>
            <person name="Schloemann M."/>
            <person name="Levican G.J."/>
        </authorList>
    </citation>
    <scope>NUCLEOTIDE SEQUENCE [LARGE SCALE GENOMIC DNA]</scope>
    <source>
        <strain evidence="1 2">S43</strain>
    </source>
</reference>
<dbReference type="PANTHER" id="PTHR34109">
    <property type="entry name" value="BNAUNNG04460D PROTEIN-RELATED"/>
    <property type="match status" value="1"/>
</dbReference>
<dbReference type="InterPro" id="IPR004360">
    <property type="entry name" value="Glyas_Fos-R_dOase_dom"/>
</dbReference>
<gene>
    <name evidence="1" type="ORF">BS297_25250</name>
</gene>
<organism evidence="1 2">
    <name type="scientific">Rhodococcus erythropolis</name>
    <name type="common">Arthrobacter picolinophilus</name>
    <dbReference type="NCBI Taxonomy" id="1833"/>
    <lineage>
        <taxon>Bacteria</taxon>
        <taxon>Bacillati</taxon>
        <taxon>Actinomycetota</taxon>
        <taxon>Actinomycetes</taxon>
        <taxon>Mycobacteriales</taxon>
        <taxon>Nocardiaceae</taxon>
        <taxon>Rhodococcus</taxon>
        <taxon>Rhodococcus erythropolis group</taxon>
    </lineage>
</organism>
<dbReference type="PROSITE" id="PS51819">
    <property type="entry name" value="VOC"/>
    <property type="match status" value="1"/>
</dbReference>
<accession>A0A0C2WCJ0</accession>
<dbReference type="AlphaFoldDB" id="A0A0C2WCJ0"/>
<dbReference type="EMBL" id="MRBO01000673">
    <property type="protein sequence ID" value="KAB2582539.1"/>
    <property type="molecule type" value="Genomic_DNA"/>
</dbReference>
<dbReference type="CDD" id="cd07246">
    <property type="entry name" value="VOC_like"/>
    <property type="match status" value="1"/>
</dbReference>
<dbReference type="Gene3D" id="3.30.720.110">
    <property type="match status" value="1"/>
</dbReference>
<name>A0A0C2WCJ0_RHOER</name>
<dbReference type="Gene3D" id="3.30.720.120">
    <property type="match status" value="1"/>
</dbReference>